<evidence type="ECO:0000256" key="13">
    <source>
        <dbReference type="SAM" id="Phobius"/>
    </source>
</evidence>
<comment type="subcellular location">
    <subcellularLocation>
        <location evidence="1">Cell membrane</location>
        <topology evidence="1">Multi-pass membrane protein</topology>
    </subcellularLocation>
</comment>
<evidence type="ECO:0000256" key="14">
    <source>
        <dbReference type="SAM" id="SignalP"/>
    </source>
</evidence>
<evidence type="ECO:0000313" key="16">
    <source>
        <dbReference type="EMBL" id="CAL1608304.1"/>
    </source>
</evidence>
<evidence type="ECO:0000256" key="11">
    <source>
        <dbReference type="ARBA" id="ARBA00038492"/>
    </source>
</evidence>
<comment type="similarity">
    <text evidence="11">Belongs to the G-protein coupled receptor 3 family. TAS1R subfamily.</text>
</comment>
<evidence type="ECO:0000256" key="4">
    <source>
        <dbReference type="ARBA" id="ARBA00022729"/>
    </source>
</evidence>
<dbReference type="Proteomes" id="UP001497482">
    <property type="component" value="Chromosome 6"/>
</dbReference>
<dbReference type="InterPro" id="IPR028082">
    <property type="entry name" value="Peripla_BP_I"/>
</dbReference>
<evidence type="ECO:0000256" key="2">
    <source>
        <dbReference type="ARBA" id="ARBA00022475"/>
    </source>
</evidence>
<keyword evidence="2" id="KW-1003">Cell membrane</keyword>
<dbReference type="PANTHER" id="PTHR24061:SF435">
    <property type="entry name" value="TASTE RECEPTOR TYPE 1 MEMBER 3"/>
    <property type="match status" value="1"/>
</dbReference>
<evidence type="ECO:0000256" key="12">
    <source>
        <dbReference type="ARBA" id="ARBA00040705"/>
    </source>
</evidence>
<keyword evidence="17" id="KW-1185">Reference proteome</keyword>
<feature type="domain" description="G-protein coupled receptors family 3 profile" evidence="15">
    <location>
        <begin position="563"/>
        <end position="820"/>
    </location>
</feature>
<feature type="signal peptide" evidence="14">
    <location>
        <begin position="1"/>
        <end position="19"/>
    </location>
</feature>
<evidence type="ECO:0000256" key="3">
    <source>
        <dbReference type="ARBA" id="ARBA00022692"/>
    </source>
</evidence>
<dbReference type="Pfam" id="PF07562">
    <property type="entry name" value="NCD3G"/>
    <property type="match status" value="1"/>
</dbReference>
<dbReference type="FunFam" id="3.40.50.2300:FF:000016">
    <property type="entry name" value="Taste 1 receptor member 2"/>
    <property type="match status" value="1"/>
</dbReference>
<dbReference type="CDD" id="cd15290">
    <property type="entry name" value="7tmC_TAS1R3"/>
    <property type="match status" value="1"/>
</dbReference>
<feature type="chain" id="PRO_5043393726" description="Taste receptor type 1 member 3" evidence="14">
    <location>
        <begin position="20"/>
        <end position="851"/>
    </location>
</feature>
<keyword evidence="6" id="KW-0297">G-protein coupled receptor</keyword>
<evidence type="ECO:0000256" key="6">
    <source>
        <dbReference type="ARBA" id="ARBA00023040"/>
    </source>
</evidence>
<organism evidence="16 17">
    <name type="scientific">Knipowitschia caucasica</name>
    <name type="common">Caucasian dwarf goby</name>
    <name type="synonym">Pomatoschistus caucasicus</name>
    <dbReference type="NCBI Taxonomy" id="637954"/>
    <lineage>
        <taxon>Eukaryota</taxon>
        <taxon>Metazoa</taxon>
        <taxon>Chordata</taxon>
        <taxon>Craniata</taxon>
        <taxon>Vertebrata</taxon>
        <taxon>Euteleostomi</taxon>
        <taxon>Actinopterygii</taxon>
        <taxon>Neopterygii</taxon>
        <taxon>Teleostei</taxon>
        <taxon>Neoteleostei</taxon>
        <taxon>Acanthomorphata</taxon>
        <taxon>Gobiaria</taxon>
        <taxon>Gobiiformes</taxon>
        <taxon>Gobioidei</taxon>
        <taxon>Gobiidae</taxon>
        <taxon>Gobiinae</taxon>
        <taxon>Knipowitschia</taxon>
    </lineage>
</organism>
<dbReference type="PANTHER" id="PTHR24061">
    <property type="entry name" value="CALCIUM-SENSING RECEPTOR-RELATED"/>
    <property type="match status" value="1"/>
</dbReference>
<reference evidence="16 17" key="1">
    <citation type="submission" date="2024-04" db="EMBL/GenBank/DDBJ databases">
        <authorList>
            <person name="Waldvogel A.-M."/>
            <person name="Schoenle A."/>
        </authorList>
    </citation>
    <scope>NUCLEOTIDE SEQUENCE [LARGE SCALE GENOMIC DNA]</scope>
</reference>
<keyword evidence="4 14" id="KW-0732">Signal</keyword>
<dbReference type="InterPro" id="IPR038550">
    <property type="entry name" value="GPCR_3_9-Cys_sf"/>
</dbReference>
<evidence type="ECO:0000256" key="10">
    <source>
        <dbReference type="ARBA" id="ARBA00023224"/>
    </source>
</evidence>
<gene>
    <name evidence="16" type="ORF">KC01_LOCUS35261</name>
</gene>
<dbReference type="Gene3D" id="2.10.50.30">
    <property type="entry name" value="GPCR, family 3, nine cysteines domain"/>
    <property type="match status" value="1"/>
</dbReference>
<dbReference type="FunFam" id="2.10.50.30:FF:000004">
    <property type="entry name" value="Taste receptor type 1 member 3-like protein"/>
    <property type="match status" value="1"/>
</dbReference>
<accession>A0AAV2M4S0</accession>
<dbReference type="Pfam" id="PF01094">
    <property type="entry name" value="ANF_receptor"/>
    <property type="match status" value="1"/>
</dbReference>
<dbReference type="PROSITE" id="PS50259">
    <property type="entry name" value="G_PROTEIN_RECEP_F3_4"/>
    <property type="match status" value="1"/>
</dbReference>
<evidence type="ECO:0000256" key="9">
    <source>
        <dbReference type="ARBA" id="ARBA00023180"/>
    </source>
</evidence>
<feature type="transmembrane region" description="Helical" evidence="13">
    <location>
        <begin position="676"/>
        <end position="694"/>
    </location>
</feature>
<dbReference type="InterPro" id="IPR017978">
    <property type="entry name" value="GPCR_3_C"/>
</dbReference>
<feature type="transmembrane region" description="Helical" evidence="13">
    <location>
        <begin position="565"/>
        <end position="586"/>
    </location>
</feature>
<keyword evidence="10" id="KW-0807">Transducer</keyword>
<evidence type="ECO:0000256" key="7">
    <source>
        <dbReference type="ARBA" id="ARBA00023136"/>
    </source>
</evidence>
<keyword evidence="8" id="KW-0675">Receptor</keyword>
<feature type="transmembrane region" description="Helical" evidence="13">
    <location>
        <begin position="637"/>
        <end position="656"/>
    </location>
</feature>
<feature type="transmembrane region" description="Helical" evidence="13">
    <location>
        <begin position="760"/>
        <end position="781"/>
    </location>
</feature>
<protein>
    <recommendedName>
        <fullName evidence="12">Taste receptor type 1 member 3</fullName>
    </recommendedName>
</protein>
<dbReference type="GO" id="GO:0050917">
    <property type="term" value="P:sensory perception of umami taste"/>
    <property type="evidence" value="ECO:0007669"/>
    <property type="project" value="TreeGrafter"/>
</dbReference>
<dbReference type="InterPro" id="IPR000337">
    <property type="entry name" value="GPCR_3"/>
</dbReference>
<keyword evidence="5 13" id="KW-1133">Transmembrane helix</keyword>
<dbReference type="GO" id="GO:0004930">
    <property type="term" value="F:G protein-coupled receptor activity"/>
    <property type="evidence" value="ECO:0007669"/>
    <property type="project" value="UniProtKB-KW"/>
</dbReference>
<dbReference type="GO" id="GO:0005886">
    <property type="term" value="C:plasma membrane"/>
    <property type="evidence" value="ECO:0007669"/>
    <property type="project" value="UniProtKB-SubCell"/>
</dbReference>
<dbReference type="InterPro" id="IPR001828">
    <property type="entry name" value="ANF_lig-bd_rcpt"/>
</dbReference>
<sequence>MALRVALLLLALATGKSSSKEWFQNISTRLFDLPGDILIGGLFPINDGSSNLSEQLKPNDIECSSLDPYGLGLAIVMKYAVDEVNANPKLLPGIRLGYKIHDTCRQSSVIIRPTISFLTEKSTKVLSVQCNYTDYETSVAAVIGPNGSEMVSVIGKLLGFFLMPQISHRATSDQFSDKSLYPSFFRTVPSDKWLVEVMVLLIKEFKWNWVAVVGSEEEYGQMGVQEFSKLAEKSKLCVAYQALIPVYTDPAPAIEVIINNIKASNVSVIVVFSLSEPTAALFREVVKHQITGVWIASTSWANRVFEIPGIQSIGTVIGFTDKMESVDLLVEYAQALFMKISQENLKPTQQEQSESHNPCPQCWNLSVANISLMEQVGVKQAAFSVYAALYSVAEALHKLLLCDDKACDWKPETKVYPWKLLQVMKNISFYINGKKFEYDNNGNPNIGYNVIQWAWNNSNLLFKNVGAFQQQTLSLNKSLFTWHTEGSTVPVSTCSAACDPGQVRRVKGFHSCCFDCIDCQPGTYQADAEDRQCTSCPRRQWSTVRSTSCTDPTFEVLSWDMTESVVMVIAGALLLLCQSAVLLLFLRHRSSPLVLASGGTLAFVALLGLMGACLSLVLFLGQPTDTVCRLQVPLTSIWQTVALSILASISLQVFFVSEFPQRAAPHLHTIRGPGSWLLVLSCCVAQAGICGWFVQEGPSLSAYMEKMEITFVRAFLSCPVEPQIGFGLLQGFNVVLALVSFLCTFMAVKPFHQYNLSRDITFSCLIYCVIWVTFIPIYIGLKGKQKSIVHISFSLSSNFGLMAAYFFPKCFLMMRNPELNKAEYFCTVLEGVPPTLPEDEPQPQTQTESVH</sequence>
<name>A0AAV2M4S0_KNICA</name>
<dbReference type="InterPro" id="IPR000068">
    <property type="entry name" value="GPCR_3_Ca_sens_rcpt-rel"/>
</dbReference>
<proteinExistence type="inferred from homology"/>
<keyword evidence="3 13" id="KW-0812">Transmembrane</keyword>
<evidence type="ECO:0000313" key="17">
    <source>
        <dbReference type="Proteomes" id="UP001497482"/>
    </source>
</evidence>
<keyword evidence="7 13" id="KW-0472">Membrane</keyword>
<evidence type="ECO:0000259" key="15">
    <source>
        <dbReference type="PROSITE" id="PS50259"/>
    </source>
</evidence>
<evidence type="ECO:0000256" key="5">
    <source>
        <dbReference type="ARBA" id="ARBA00022989"/>
    </source>
</evidence>
<dbReference type="PRINTS" id="PR00248">
    <property type="entry name" value="GPCRMGR"/>
</dbReference>
<feature type="transmembrane region" description="Helical" evidence="13">
    <location>
        <begin position="593"/>
        <end position="617"/>
    </location>
</feature>
<dbReference type="Pfam" id="PF00003">
    <property type="entry name" value="7tm_3"/>
    <property type="match status" value="1"/>
</dbReference>
<evidence type="ECO:0000256" key="8">
    <source>
        <dbReference type="ARBA" id="ARBA00023170"/>
    </source>
</evidence>
<dbReference type="Gene3D" id="3.40.50.2300">
    <property type="match status" value="2"/>
</dbReference>
<dbReference type="SUPFAM" id="SSF53822">
    <property type="entry name" value="Periplasmic binding protein-like I"/>
    <property type="match status" value="1"/>
</dbReference>
<dbReference type="EMBL" id="OZ035828">
    <property type="protein sequence ID" value="CAL1608304.1"/>
    <property type="molecule type" value="Genomic_DNA"/>
</dbReference>
<dbReference type="GO" id="GO:0050916">
    <property type="term" value="P:sensory perception of sweet taste"/>
    <property type="evidence" value="ECO:0007669"/>
    <property type="project" value="TreeGrafter"/>
</dbReference>
<feature type="transmembrane region" description="Helical" evidence="13">
    <location>
        <begin position="724"/>
        <end position="748"/>
    </location>
</feature>
<feature type="transmembrane region" description="Helical" evidence="13">
    <location>
        <begin position="787"/>
        <end position="807"/>
    </location>
</feature>
<dbReference type="InterPro" id="IPR011500">
    <property type="entry name" value="GPCR_3_9-Cys_dom"/>
</dbReference>
<keyword evidence="9" id="KW-0325">Glycoprotein</keyword>
<dbReference type="AlphaFoldDB" id="A0AAV2M4S0"/>
<evidence type="ECO:0000256" key="1">
    <source>
        <dbReference type="ARBA" id="ARBA00004651"/>
    </source>
</evidence>